<sequence>PLEFTSVPFPVKALKLLLHDLQTNGEAASMAAPGGMLDIDSDDGDEEWTEEEKLNQGLKQDELAFLSDIIGVKGSAFDDDDYLDDGDDEDLRNDPISQIDLREHTVSFLQQCAASNAGNFAALVDQLNAEETVVVQRVLQQQQQPQAQQ</sequence>
<dbReference type="AlphaFoldDB" id="A0A4Y9XMQ1"/>
<evidence type="ECO:0000313" key="1">
    <source>
        <dbReference type="EMBL" id="TFY51032.1"/>
    </source>
</evidence>
<accession>A0A4Y9XMQ1</accession>
<protein>
    <submittedName>
        <fullName evidence="1">Uncharacterized protein</fullName>
    </submittedName>
</protein>
<keyword evidence="2" id="KW-1185">Reference proteome</keyword>
<evidence type="ECO:0000313" key="2">
    <source>
        <dbReference type="Proteomes" id="UP000298327"/>
    </source>
</evidence>
<dbReference type="EMBL" id="SEOQ01001630">
    <property type="protein sequence ID" value="TFY51032.1"/>
    <property type="molecule type" value="Genomic_DNA"/>
</dbReference>
<reference evidence="1 2" key="1">
    <citation type="submission" date="2019-02" db="EMBL/GenBank/DDBJ databases">
        <title>Genome sequencing of the rare red list fungi Dentipellis fragilis.</title>
        <authorList>
            <person name="Buettner E."/>
            <person name="Kellner H."/>
        </authorList>
    </citation>
    <scope>NUCLEOTIDE SEQUENCE [LARGE SCALE GENOMIC DNA]</scope>
    <source>
        <strain evidence="1 2">DSM 105465</strain>
    </source>
</reference>
<gene>
    <name evidence="1" type="ORF">EVG20_g11201</name>
</gene>
<name>A0A4Y9XMQ1_9AGAM</name>
<proteinExistence type="predicted"/>
<organism evidence="1 2">
    <name type="scientific">Dentipellis fragilis</name>
    <dbReference type="NCBI Taxonomy" id="205917"/>
    <lineage>
        <taxon>Eukaryota</taxon>
        <taxon>Fungi</taxon>
        <taxon>Dikarya</taxon>
        <taxon>Basidiomycota</taxon>
        <taxon>Agaricomycotina</taxon>
        <taxon>Agaricomycetes</taxon>
        <taxon>Russulales</taxon>
        <taxon>Hericiaceae</taxon>
        <taxon>Dentipellis</taxon>
    </lineage>
</organism>
<dbReference type="Proteomes" id="UP000298327">
    <property type="component" value="Unassembled WGS sequence"/>
</dbReference>
<comment type="caution">
    <text evidence="1">The sequence shown here is derived from an EMBL/GenBank/DDBJ whole genome shotgun (WGS) entry which is preliminary data.</text>
</comment>
<feature type="non-terminal residue" evidence="1">
    <location>
        <position position="1"/>
    </location>
</feature>
<dbReference type="OrthoDB" id="431626at2759"/>
<dbReference type="STRING" id="205917.A0A4Y9XMQ1"/>